<keyword evidence="3" id="KW-1185">Reference proteome</keyword>
<feature type="transmembrane region" description="Helical" evidence="1">
    <location>
        <begin position="83"/>
        <end position="103"/>
    </location>
</feature>
<comment type="caution">
    <text evidence="2">The sequence shown here is derived from an EMBL/GenBank/DDBJ whole genome shotgun (WGS) entry which is preliminary data.</text>
</comment>
<keyword evidence="1" id="KW-0812">Transmembrane</keyword>
<organism evidence="2 3">
    <name type="scientific">Trapa natans</name>
    <name type="common">Water chestnut</name>
    <dbReference type="NCBI Taxonomy" id="22666"/>
    <lineage>
        <taxon>Eukaryota</taxon>
        <taxon>Viridiplantae</taxon>
        <taxon>Streptophyta</taxon>
        <taxon>Embryophyta</taxon>
        <taxon>Tracheophyta</taxon>
        <taxon>Spermatophyta</taxon>
        <taxon>Magnoliopsida</taxon>
        <taxon>eudicotyledons</taxon>
        <taxon>Gunneridae</taxon>
        <taxon>Pentapetalae</taxon>
        <taxon>rosids</taxon>
        <taxon>malvids</taxon>
        <taxon>Myrtales</taxon>
        <taxon>Lythraceae</taxon>
        <taxon>Trapa</taxon>
    </lineage>
</organism>
<evidence type="ECO:0000313" key="3">
    <source>
        <dbReference type="Proteomes" id="UP001346149"/>
    </source>
</evidence>
<dbReference type="EMBL" id="JAXQNO010000002">
    <property type="protein sequence ID" value="KAK4802150.1"/>
    <property type="molecule type" value="Genomic_DNA"/>
</dbReference>
<gene>
    <name evidence="2" type="ORF">SAY86_000353</name>
</gene>
<accession>A0AAN7MU76</accession>
<keyword evidence="1" id="KW-0472">Membrane</keyword>
<dbReference type="Proteomes" id="UP001346149">
    <property type="component" value="Unassembled WGS sequence"/>
</dbReference>
<dbReference type="AlphaFoldDB" id="A0AAN7MU76"/>
<keyword evidence="1" id="KW-1133">Transmembrane helix</keyword>
<evidence type="ECO:0000313" key="2">
    <source>
        <dbReference type="EMBL" id="KAK4802150.1"/>
    </source>
</evidence>
<protein>
    <submittedName>
        <fullName evidence="2">Uncharacterized protein</fullName>
    </submittedName>
</protein>
<proteinExistence type="predicted"/>
<evidence type="ECO:0000256" key="1">
    <source>
        <dbReference type="SAM" id="Phobius"/>
    </source>
</evidence>
<name>A0AAN7MU76_TRANT</name>
<sequence>MNKSSYSISYCCDLWFFKDLIIPSQYDTSIFVLLLQFLHDSNFQPHFVQYHILLHYHFPNSVYLSKFVLFHSNSNSIFPFFEYFKYILIIILLYSSHTIYMVLTLGLPQNLYYHVCEKTINGINISINGKRRENERAILIWRFLFHDIERFEKLGNILRQWFLILMPFV</sequence>
<reference evidence="2 3" key="1">
    <citation type="journal article" date="2023" name="Hortic Res">
        <title>Pangenome of water caltrop reveals structural variations and asymmetric subgenome divergence after allopolyploidization.</title>
        <authorList>
            <person name="Zhang X."/>
            <person name="Chen Y."/>
            <person name="Wang L."/>
            <person name="Yuan Y."/>
            <person name="Fang M."/>
            <person name="Shi L."/>
            <person name="Lu R."/>
            <person name="Comes H.P."/>
            <person name="Ma Y."/>
            <person name="Chen Y."/>
            <person name="Huang G."/>
            <person name="Zhou Y."/>
            <person name="Zheng Z."/>
            <person name="Qiu Y."/>
        </authorList>
    </citation>
    <scope>NUCLEOTIDE SEQUENCE [LARGE SCALE GENOMIC DNA]</scope>
    <source>
        <strain evidence="2">F231</strain>
    </source>
</reference>